<evidence type="ECO:0000313" key="1">
    <source>
        <dbReference type="EMBL" id="KAL2470236.1"/>
    </source>
</evidence>
<dbReference type="AlphaFoldDB" id="A0ABD1Q247"/>
<sequence length="204" mass="23603">MPLHVFQIVYQPRKLLKKKGKEEELGWFYFCPWRAYKPLVTDCPSSVKQWKESWFWVTGNWQRVVDDPEPKLDVPFVYGIANALPRCQLSSNDIEVLRSIYEATLSSRKYGFILNRHRCLTELAEMNRGMRPRPTMARLTSKKSKVLALGSSEDFKQKKVIEELSREENRKEVGATFVIEIDEAARTSEGEVSLTRKKKVGGSS</sequence>
<name>A0ABD1Q247_9LAMI</name>
<organism evidence="1 2">
    <name type="scientific">Abeliophyllum distichum</name>
    <dbReference type="NCBI Taxonomy" id="126358"/>
    <lineage>
        <taxon>Eukaryota</taxon>
        <taxon>Viridiplantae</taxon>
        <taxon>Streptophyta</taxon>
        <taxon>Embryophyta</taxon>
        <taxon>Tracheophyta</taxon>
        <taxon>Spermatophyta</taxon>
        <taxon>Magnoliopsida</taxon>
        <taxon>eudicotyledons</taxon>
        <taxon>Gunneridae</taxon>
        <taxon>Pentapetalae</taxon>
        <taxon>asterids</taxon>
        <taxon>lamiids</taxon>
        <taxon>Lamiales</taxon>
        <taxon>Oleaceae</taxon>
        <taxon>Forsythieae</taxon>
        <taxon>Abeliophyllum</taxon>
    </lineage>
</organism>
<gene>
    <name evidence="1" type="ORF">Adt_38372</name>
</gene>
<proteinExistence type="predicted"/>
<accession>A0ABD1Q247</accession>
<keyword evidence="2" id="KW-1185">Reference proteome</keyword>
<evidence type="ECO:0000313" key="2">
    <source>
        <dbReference type="Proteomes" id="UP001604336"/>
    </source>
</evidence>
<comment type="caution">
    <text evidence="1">The sequence shown here is derived from an EMBL/GenBank/DDBJ whole genome shotgun (WGS) entry which is preliminary data.</text>
</comment>
<protein>
    <submittedName>
        <fullName evidence="1">Uncharacterized protein</fullName>
    </submittedName>
</protein>
<reference evidence="2" key="1">
    <citation type="submission" date="2024-07" db="EMBL/GenBank/DDBJ databases">
        <title>Two chromosome-level genome assemblies of Korean endemic species Abeliophyllum distichum and Forsythia ovata (Oleaceae).</title>
        <authorList>
            <person name="Jang H."/>
        </authorList>
    </citation>
    <scope>NUCLEOTIDE SEQUENCE [LARGE SCALE GENOMIC DNA]</scope>
</reference>
<dbReference type="EMBL" id="JBFOLK010000012">
    <property type="protein sequence ID" value="KAL2470236.1"/>
    <property type="molecule type" value="Genomic_DNA"/>
</dbReference>
<dbReference type="Proteomes" id="UP001604336">
    <property type="component" value="Unassembled WGS sequence"/>
</dbReference>